<evidence type="ECO:0000256" key="1">
    <source>
        <dbReference type="SAM" id="MobiDB-lite"/>
    </source>
</evidence>
<comment type="caution">
    <text evidence="3">The sequence shown here is derived from an EMBL/GenBank/DDBJ whole genome shotgun (WGS) entry which is preliminary data.</text>
</comment>
<accession>A0A1Q9DAJ9</accession>
<dbReference type="AlphaFoldDB" id="A0A1Q9DAJ9"/>
<feature type="region of interest" description="Disordered" evidence="1">
    <location>
        <begin position="876"/>
        <end position="911"/>
    </location>
</feature>
<proteinExistence type="predicted"/>
<feature type="region of interest" description="Disordered" evidence="1">
    <location>
        <begin position="173"/>
        <end position="215"/>
    </location>
</feature>
<gene>
    <name evidence="3" type="ORF">AK812_SmicGene25979</name>
</gene>
<dbReference type="InterPro" id="IPR013103">
    <property type="entry name" value="RVT_2"/>
</dbReference>
<evidence type="ECO:0000313" key="3">
    <source>
        <dbReference type="EMBL" id="OLP92216.1"/>
    </source>
</evidence>
<evidence type="ECO:0000259" key="2">
    <source>
        <dbReference type="Pfam" id="PF07727"/>
    </source>
</evidence>
<dbReference type="Proteomes" id="UP000186817">
    <property type="component" value="Unassembled WGS sequence"/>
</dbReference>
<dbReference type="Pfam" id="PF07727">
    <property type="entry name" value="RVT_2"/>
    <property type="match status" value="1"/>
</dbReference>
<dbReference type="EMBL" id="LSRX01000630">
    <property type="protein sequence ID" value="OLP92216.1"/>
    <property type="molecule type" value="Genomic_DNA"/>
</dbReference>
<feature type="compositionally biased region" description="Basic and acidic residues" evidence="1">
    <location>
        <begin position="177"/>
        <end position="204"/>
    </location>
</feature>
<sequence length="933" mass="103154">MFTWCVKHAQWLINRYLIGSDGKTAYSTRWSRGYNGALCMFGEWIDAKLPINRKVKIPKGGQQWFSGVYFGKDTEADEVILGNENGVFKVRTVKRRPPSQQWNATGVSKLLSVPWQPKGDGVDSTAFVMPLDLGVKGRVKPPPGLSRIEEENEEQLEDMVPGQSESLTVQDLLDNDGSDRAPAEIVHEPPEAGENVSKKARIDPDAPASEPPSKQMRISAVHHVTAGVIPACKWLSSIVGVDEVVGKDGSKIDVEVNAEEGKLDQEMRLAEPLLWESEFPPEAEKKGMIKEMNSMKDLDVYDEVMVKDCTDEQVSEALDCRWVKVWKNETDLRCRVVVRGCFQNVEKTEEDNLFASTPSLVTMRLLLCMALARNWGITLGDASTAFLHAAMSGEVFVWPPKEFYPIGDIAYATKELSRDVTAPTMQSAKSEGVQATLVALPDTAAVLTVEADIGNGAPNENGNIAIDAAIGIRPVATTAPNVAAASSTATNKGVGKNGTPFTAPRLMNVTLVHHALSRNGPVNLEISAALTRMNIGRDATQIWQRLDEFVTTDSNVECDRIIAEALAIADRLYNAQVGLAEAVYRREWNEEWAPPLSLVIPGTRRLRMNCLAIEIPQNGPNDCMAETAWYAMTKAERMFLTKGNWHIEWKNLPYAKGNVTHDLVNVYDWVMLPASVGEKFYQNGAIDLSKFPCHQLNGSFNALSAMRKCAQWFCQDCFEESAATEGIVFVVRRRSKAEAQRPWVTASNGKMKLDNYFNRQFTDHISTQNCVKEENEVPAGIANVPRKWMWTVPRVSEESMGIIRMPLNDPMMLANNGPPLLCLGEMAEWNRIATMKHCGLIEWRLTGHTMVPLQQACECGLDHDCSTWEELYGDEDDENANAWNGPASSSTASKKRTAENAFPGSANVLPQVPNALNPGAEVVLRMNANAKGK</sequence>
<protein>
    <recommendedName>
        <fullName evidence="2">Reverse transcriptase Ty1/copia-type domain-containing protein</fullName>
    </recommendedName>
</protein>
<organism evidence="3 4">
    <name type="scientific">Symbiodinium microadriaticum</name>
    <name type="common">Dinoflagellate</name>
    <name type="synonym">Zooxanthella microadriatica</name>
    <dbReference type="NCBI Taxonomy" id="2951"/>
    <lineage>
        <taxon>Eukaryota</taxon>
        <taxon>Sar</taxon>
        <taxon>Alveolata</taxon>
        <taxon>Dinophyceae</taxon>
        <taxon>Suessiales</taxon>
        <taxon>Symbiodiniaceae</taxon>
        <taxon>Symbiodinium</taxon>
    </lineage>
</organism>
<keyword evidence="4" id="KW-1185">Reference proteome</keyword>
<name>A0A1Q9DAJ9_SYMMI</name>
<reference evidence="3 4" key="1">
    <citation type="submission" date="2016-02" db="EMBL/GenBank/DDBJ databases">
        <title>Genome analysis of coral dinoflagellate symbionts highlights evolutionary adaptations to a symbiotic lifestyle.</title>
        <authorList>
            <person name="Aranda M."/>
            <person name="Li Y."/>
            <person name="Liew Y.J."/>
            <person name="Baumgarten S."/>
            <person name="Simakov O."/>
            <person name="Wilson M."/>
            <person name="Piel J."/>
            <person name="Ashoor H."/>
            <person name="Bougouffa S."/>
            <person name="Bajic V.B."/>
            <person name="Ryu T."/>
            <person name="Ravasi T."/>
            <person name="Bayer T."/>
            <person name="Micklem G."/>
            <person name="Kim H."/>
            <person name="Bhak J."/>
            <person name="Lajeunesse T.C."/>
            <person name="Voolstra C.R."/>
        </authorList>
    </citation>
    <scope>NUCLEOTIDE SEQUENCE [LARGE SCALE GENOMIC DNA]</scope>
    <source>
        <strain evidence="3 4">CCMP2467</strain>
    </source>
</reference>
<evidence type="ECO:0000313" key="4">
    <source>
        <dbReference type="Proteomes" id="UP000186817"/>
    </source>
</evidence>
<feature type="domain" description="Reverse transcriptase Ty1/copia-type" evidence="2">
    <location>
        <begin position="316"/>
        <end position="403"/>
    </location>
</feature>